<reference evidence="14 15" key="1">
    <citation type="submission" date="2019-01" db="EMBL/GenBank/DDBJ databases">
        <title>Draft Genome and Complete Hox-Cluster Characterization of the Sterlet Sturgeon (Acipenser ruthenus).</title>
        <authorList>
            <person name="Wei Q."/>
        </authorList>
    </citation>
    <scope>NUCLEOTIDE SEQUENCE [LARGE SCALE GENOMIC DNA]</scope>
    <source>
        <strain evidence="14">WHYD16114868_AA</strain>
        <tissue evidence="14">Blood</tissue>
    </source>
</reference>
<keyword evidence="10" id="KW-0732">Signal</keyword>
<comment type="caution">
    <text evidence="7">Lacks conserved residue(s) required for the propagation of feature annotation.</text>
</comment>
<dbReference type="InterPro" id="IPR000859">
    <property type="entry name" value="CUB_dom"/>
</dbReference>
<protein>
    <recommendedName>
        <fullName evidence="16">Discoidin, CUB and LCCL domain-containing protein 2</fullName>
    </recommendedName>
</protein>
<comment type="subcellular location">
    <subcellularLocation>
        <location evidence="1">Membrane</location>
        <topology evidence="1">Single-pass type I membrane protein</topology>
    </subcellularLocation>
</comment>
<evidence type="ECO:0000256" key="5">
    <source>
        <dbReference type="ARBA" id="ARBA00023136"/>
    </source>
</evidence>
<keyword evidence="5 9" id="KW-0472">Membrane</keyword>
<proteinExistence type="predicted"/>
<dbReference type="SUPFAM" id="SSF69848">
    <property type="entry name" value="LCCL domain"/>
    <property type="match status" value="1"/>
</dbReference>
<dbReference type="Pfam" id="PF00431">
    <property type="entry name" value="CUB"/>
    <property type="match status" value="1"/>
</dbReference>
<feature type="disulfide bond" evidence="7">
    <location>
        <begin position="38"/>
        <end position="65"/>
    </location>
</feature>
<keyword evidence="15" id="KW-1185">Reference proteome</keyword>
<feature type="transmembrane region" description="Helical" evidence="9">
    <location>
        <begin position="399"/>
        <end position="424"/>
    </location>
</feature>
<dbReference type="InterPro" id="IPR050633">
    <property type="entry name" value="Neuropilin_MCO_CoagFactor"/>
</dbReference>
<dbReference type="SUPFAM" id="SSF49785">
    <property type="entry name" value="Galactose-binding domain-like"/>
    <property type="match status" value="1"/>
</dbReference>
<evidence type="ECO:0000256" key="9">
    <source>
        <dbReference type="SAM" id="Phobius"/>
    </source>
</evidence>
<keyword evidence="6 7" id="KW-1015">Disulfide bond</keyword>
<dbReference type="CDD" id="cd00041">
    <property type="entry name" value="CUB"/>
    <property type="match status" value="1"/>
</dbReference>
<feature type="signal peptide" evidence="10">
    <location>
        <begin position="1"/>
        <end position="28"/>
    </location>
</feature>
<dbReference type="GO" id="GO:0042060">
    <property type="term" value="P:wound healing"/>
    <property type="evidence" value="ECO:0007669"/>
    <property type="project" value="TreeGrafter"/>
</dbReference>
<dbReference type="PANTHER" id="PTHR46806:SF3">
    <property type="entry name" value="DISCOIDIN, CUB AND LCCL DOMAIN-CONTAINING PROTEIN 2"/>
    <property type="match status" value="1"/>
</dbReference>
<dbReference type="InterPro" id="IPR008979">
    <property type="entry name" value="Galactose-bd-like_sf"/>
</dbReference>
<dbReference type="PROSITE" id="PS50820">
    <property type="entry name" value="LCCL"/>
    <property type="match status" value="1"/>
</dbReference>
<dbReference type="CDD" id="cd00057">
    <property type="entry name" value="FA58C"/>
    <property type="match status" value="1"/>
</dbReference>
<evidence type="ECO:0000259" key="12">
    <source>
        <dbReference type="PROSITE" id="PS50022"/>
    </source>
</evidence>
<dbReference type="Pfam" id="PF00754">
    <property type="entry name" value="F5_F8_type_C"/>
    <property type="match status" value="1"/>
</dbReference>
<evidence type="ECO:0000256" key="8">
    <source>
        <dbReference type="SAM" id="MobiDB-lite"/>
    </source>
</evidence>
<feature type="chain" id="PRO_5024854142" description="Discoidin, CUB and LCCL domain-containing protein 2" evidence="10">
    <location>
        <begin position="29"/>
        <end position="627"/>
    </location>
</feature>
<dbReference type="Gene3D" id="2.60.120.290">
    <property type="entry name" value="Spermadhesin, CUB domain"/>
    <property type="match status" value="1"/>
</dbReference>
<evidence type="ECO:0000256" key="3">
    <source>
        <dbReference type="ARBA" id="ARBA00022692"/>
    </source>
</evidence>
<dbReference type="PANTHER" id="PTHR46806">
    <property type="entry name" value="F5/8 TYPE C DOMAIN-CONTAINING PROTEIN"/>
    <property type="match status" value="1"/>
</dbReference>
<feature type="domain" description="LCCL" evidence="13">
    <location>
        <begin position="206"/>
        <end position="261"/>
    </location>
</feature>
<evidence type="ECO:0000313" key="15">
    <source>
        <dbReference type="Proteomes" id="UP000289886"/>
    </source>
</evidence>
<gene>
    <name evidence="14" type="ORF">EOD39_7320</name>
</gene>
<evidence type="ECO:0000259" key="13">
    <source>
        <dbReference type="PROSITE" id="PS50820"/>
    </source>
</evidence>
<feature type="domain" description="CUB" evidence="11">
    <location>
        <begin position="38"/>
        <end position="153"/>
    </location>
</feature>
<dbReference type="InterPro" id="IPR000421">
    <property type="entry name" value="FA58C"/>
</dbReference>
<dbReference type="PROSITE" id="PS50022">
    <property type="entry name" value="FA58C_3"/>
    <property type="match status" value="1"/>
</dbReference>
<dbReference type="InterPro" id="IPR004043">
    <property type="entry name" value="LCCL"/>
</dbReference>
<dbReference type="FunFam" id="2.60.120.290:FF:000035">
    <property type="entry name" value="Discoidin, CUB and LCCL domain-containing protein 2"/>
    <property type="match status" value="1"/>
</dbReference>
<feature type="region of interest" description="Disordered" evidence="8">
    <location>
        <begin position="583"/>
        <end position="604"/>
    </location>
</feature>
<evidence type="ECO:0000313" key="14">
    <source>
        <dbReference type="EMBL" id="RXN01271.1"/>
    </source>
</evidence>
<dbReference type="SMART" id="SM00231">
    <property type="entry name" value="FA58C"/>
    <property type="match status" value="1"/>
</dbReference>
<dbReference type="Pfam" id="PF03815">
    <property type="entry name" value="LCCL"/>
    <property type="match status" value="1"/>
</dbReference>
<sequence length="627" mass="68380">MVRVESNGAGLFFISTFIIVLNTGASRAQKGGWSGDGCGHTLLGPNSGTLSSISYPQTYPNGTVCEWEIRVRPGKKVTFKFADFDIEDSDSCHFNYLRIYNGIGPTRTEIGKYCGLGVQWDHLIVSAGNEVTVQFMSGTHVSGRGFLLSYSTTDHPEILNMDDGVLLKSTYQCTPRGFPATAHVLQSENHNLSQSQTMQALSSGEYAWSSLLCRAGIHAGVVSNVLGGQINVVNSKGIPYYEGSLANNVTSKVGPLSASLFTFKTNGISTTGSTMSDYYFYVSGYRVLYSEDGKNWSVFREANADHDKIFQGNVNYLQEVRNNFIPPIEARYIRINPLQWHQKIAMKVELLGCQPSLGRAPIPPQLPKISTDFPVQLDKTTFTPDIRNTTVTPNGTKDVALAAVLVPVLVMALTALILVLVCAWHWRNRKKTAEGTYDLPYWDRPGWWKGMKQFLPAKGPEVEESPVRYSSTEVSRLRARDVGPLLQTAPAEYAQPLVGGVVGTLRQRSTFKPGEGVDPSYADPDPYDAPLQEIYHAYAEPLPASGAEYATPIIMDISSHLAGTVSQPPISTFKSPGTALLSRTDSSVSTGHVQYDTPKGTLSPAPAAEELVYQVPQSSVQKAVDNG</sequence>
<feature type="compositionally biased region" description="Polar residues" evidence="8">
    <location>
        <begin position="583"/>
        <end position="592"/>
    </location>
</feature>
<keyword evidence="2" id="KW-0597">Phosphoprotein</keyword>
<accession>A0A662YX17</accession>
<keyword evidence="3 9" id="KW-0812">Transmembrane</keyword>
<evidence type="ECO:0008006" key="16">
    <source>
        <dbReference type="Google" id="ProtNLM"/>
    </source>
</evidence>
<evidence type="ECO:0000256" key="4">
    <source>
        <dbReference type="ARBA" id="ARBA00022989"/>
    </source>
</evidence>
<evidence type="ECO:0000256" key="6">
    <source>
        <dbReference type="ARBA" id="ARBA00023157"/>
    </source>
</evidence>
<dbReference type="Gene3D" id="2.60.120.260">
    <property type="entry name" value="Galactose-binding domain-like"/>
    <property type="match status" value="1"/>
</dbReference>
<evidence type="ECO:0000256" key="7">
    <source>
        <dbReference type="PROSITE-ProRule" id="PRU00059"/>
    </source>
</evidence>
<dbReference type="Gene3D" id="2.170.130.20">
    <property type="entry name" value="LCCL-like domain"/>
    <property type="match status" value="1"/>
</dbReference>
<dbReference type="Proteomes" id="UP000289886">
    <property type="component" value="Unassembled WGS sequence"/>
</dbReference>
<keyword evidence="4 9" id="KW-1133">Transmembrane helix</keyword>
<evidence type="ECO:0000259" key="11">
    <source>
        <dbReference type="PROSITE" id="PS01180"/>
    </source>
</evidence>
<dbReference type="GO" id="GO:0005886">
    <property type="term" value="C:plasma membrane"/>
    <property type="evidence" value="ECO:0007669"/>
    <property type="project" value="TreeGrafter"/>
</dbReference>
<organism evidence="14 15">
    <name type="scientific">Acipenser ruthenus</name>
    <name type="common">Sterlet sturgeon</name>
    <dbReference type="NCBI Taxonomy" id="7906"/>
    <lineage>
        <taxon>Eukaryota</taxon>
        <taxon>Metazoa</taxon>
        <taxon>Chordata</taxon>
        <taxon>Craniata</taxon>
        <taxon>Vertebrata</taxon>
        <taxon>Euteleostomi</taxon>
        <taxon>Actinopterygii</taxon>
        <taxon>Chondrostei</taxon>
        <taxon>Acipenseriformes</taxon>
        <taxon>Acipenseridae</taxon>
        <taxon>Acipenser</taxon>
    </lineage>
</organism>
<dbReference type="InterPro" id="IPR036609">
    <property type="entry name" value="LCCL_sf"/>
</dbReference>
<comment type="caution">
    <text evidence="14">The sequence shown here is derived from an EMBL/GenBank/DDBJ whole genome shotgun (WGS) entry which is preliminary data.</text>
</comment>
<dbReference type="PROSITE" id="PS01180">
    <property type="entry name" value="CUB"/>
    <property type="match status" value="1"/>
</dbReference>
<evidence type="ECO:0000256" key="2">
    <source>
        <dbReference type="ARBA" id="ARBA00022553"/>
    </source>
</evidence>
<feature type="domain" description="F5/8 type C" evidence="12">
    <location>
        <begin position="266"/>
        <end position="353"/>
    </location>
</feature>
<dbReference type="SMART" id="SM00042">
    <property type="entry name" value="CUB"/>
    <property type="match status" value="1"/>
</dbReference>
<dbReference type="EMBL" id="SCEB01000063">
    <property type="protein sequence ID" value="RXN01271.1"/>
    <property type="molecule type" value="Genomic_DNA"/>
</dbReference>
<name>A0A662YX17_ACIRT</name>
<dbReference type="AlphaFoldDB" id="A0A662YX17"/>
<evidence type="ECO:0000256" key="10">
    <source>
        <dbReference type="SAM" id="SignalP"/>
    </source>
</evidence>
<dbReference type="SMART" id="SM00603">
    <property type="entry name" value="LCCL"/>
    <property type="match status" value="1"/>
</dbReference>
<dbReference type="InterPro" id="IPR035914">
    <property type="entry name" value="Sperma_CUB_dom_sf"/>
</dbReference>
<evidence type="ECO:0000256" key="1">
    <source>
        <dbReference type="ARBA" id="ARBA00004479"/>
    </source>
</evidence>
<dbReference type="SUPFAM" id="SSF49854">
    <property type="entry name" value="Spermadhesin, CUB domain"/>
    <property type="match status" value="1"/>
</dbReference>
<dbReference type="GO" id="GO:0038023">
    <property type="term" value="F:signaling receptor activity"/>
    <property type="evidence" value="ECO:0007669"/>
    <property type="project" value="TreeGrafter"/>
</dbReference>